<reference evidence="3" key="1">
    <citation type="submission" date="2023-01" db="EMBL/GenBank/DDBJ databases">
        <title>The growth and conidiation of Purpureocillium lavendulum are regulated by nitrogen source and histone H3K14 acetylation.</title>
        <authorList>
            <person name="Tang P."/>
            <person name="Han J."/>
            <person name="Zhang C."/>
            <person name="Tang P."/>
            <person name="Qi F."/>
            <person name="Zhang K."/>
            <person name="Liang L."/>
        </authorList>
    </citation>
    <scope>NUCLEOTIDE SEQUENCE</scope>
    <source>
        <strain evidence="3">YMF1.00683</strain>
    </source>
</reference>
<evidence type="ECO:0000313" key="4">
    <source>
        <dbReference type="Proteomes" id="UP001163105"/>
    </source>
</evidence>
<dbReference type="Proteomes" id="UP001163105">
    <property type="component" value="Unassembled WGS sequence"/>
</dbReference>
<comment type="pathway">
    <text evidence="1">Mycotoxin biosynthesis.</text>
</comment>
<organism evidence="3 4">
    <name type="scientific">Purpureocillium lavendulum</name>
    <dbReference type="NCBI Taxonomy" id="1247861"/>
    <lineage>
        <taxon>Eukaryota</taxon>
        <taxon>Fungi</taxon>
        <taxon>Dikarya</taxon>
        <taxon>Ascomycota</taxon>
        <taxon>Pezizomycotina</taxon>
        <taxon>Sordariomycetes</taxon>
        <taxon>Hypocreomycetidae</taxon>
        <taxon>Hypocreales</taxon>
        <taxon>Ophiocordycipitaceae</taxon>
        <taxon>Purpureocillium</taxon>
    </lineage>
</organism>
<dbReference type="Pfam" id="PF11807">
    <property type="entry name" value="UstYa"/>
    <property type="match status" value="1"/>
</dbReference>
<accession>A0AB34FDC7</accession>
<dbReference type="EMBL" id="JAQHRD010000013">
    <property type="protein sequence ID" value="KAJ6437213.1"/>
    <property type="molecule type" value="Genomic_DNA"/>
</dbReference>
<comment type="similarity">
    <text evidence="2">Belongs to the ustYa family.</text>
</comment>
<name>A0AB34FDC7_9HYPO</name>
<dbReference type="GO" id="GO:0043386">
    <property type="term" value="P:mycotoxin biosynthetic process"/>
    <property type="evidence" value="ECO:0007669"/>
    <property type="project" value="InterPro"/>
</dbReference>
<sequence>MAMIITQEKALPILSPIFLVLSVAFFLGGRGIEPTDSKCVQSMSSWSPALDQVRYHWETFQNGFSQKSIYRGRPTADLERAWTDSLQKHPIVVPRDKVAAQCGQDEKCIAKGKDDGAPAYLEVFRNLACLNLLRQHTYRGEYDYSSLRSFQGSEEQIMTRVDSCVQRLRGVLMCAGDATPYLIMLTPEKKQKESPDFNTLHYCRDFDRILDWTKRNEDEGLAVEHFGLYE</sequence>
<comment type="caution">
    <text evidence="3">The sequence shown here is derived from an EMBL/GenBank/DDBJ whole genome shotgun (WGS) entry which is preliminary data.</text>
</comment>
<dbReference type="AlphaFoldDB" id="A0AB34FDC7"/>
<dbReference type="PANTHER" id="PTHR33365">
    <property type="entry name" value="YALI0B05434P"/>
    <property type="match status" value="1"/>
</dbReference>
<gene>
    <name evidence="3" type="ORF">O9K51_10184</name>
</gene>
<protein>
    <submittedName>
        <fullName evidence="3">FluG domain-containing protein</fullName>
    </submittedName>
</protein>
<keyword evidence="4" id="KW-1185">Reference proteome</keyword>
<evidence type="ECO:0000256" key="1">
    <source>
        <dbReference type="ARBA" id="ARBA00004685"/>
    </source>
</evidence>
<evidence type="ECO:0000313" key="3">
    <source>
        <dbReference type="EMBL" id="KAJ6437213.1"/>
    </source>
</evidence>
<proteinExistence type="inferred from homology"/>
<dbReference type="InterPro" id="IPR021765">
    <property type="entry name" value="UstYa-like"/>
</dbReference>
<evidence type="ECO:0000256" key="2">
    <source>
        <dbReference type="ARBA" id="ARBA00035112"/>
    </source>
</evidence>
<dbReference type="PANTHER" id="PTHR33365:SF4">
    <property type="entry name" value="CYCLOCHLOROTINE BIOSYNTHESIS PROTEIN O"/>
    <property type="match status" value="1"/>
</dbReference>